<feature type="binding site" evidence="6">
    <location>
        <position position="173"/>
    </location>
    <ligand>
        <name>S-adenosyl-L-methionine</name>
        <dbReference type="ChEBI" id="CHEBI:59789"/>
    </ligand>
</feature>
<gene>
    <name evidence="9" type="ORF">ENT60_01565</name>
    <name evidence="8" type="ORF">ENU28_02005</name>
</gene>
<dbReference type="EMBL" id="DSZH01000072">
    <property type="protein sequence ID" value="HGU47236.1"/>
    <property type="molecule type" value="Genomic_DNA"/>
</dbReference>
<feature type="binding site" evidence="6">
    <location>
        <position position="126"/>
    </location>
    <ligand>
        <name>S-adenosyl-L-methionine</name>
        <dbReference type="ChEBI" id="CHEBI:59789"/>
    </ligand>
</feature>
<evidence type="ECO:0000313" key="8">
    <source>
        <dbReference type="EMBL" id="HGQ55223.1"/>
    </source>
</evidence>
<dbReference type="EMBL" id="DTBX01000076">
    <property type="protein sequence ID" value="HGQ55223.1"/>
    <property type="molecule type" value="Genomic_DNA"/>
</dbReference>
<reference evidence="9" key="1">
    <citation type="journal article" date="2020" name="mSystems">
        <title>Genome- and Community-Level Interaction Insights into Carbon Utilization and Element Cycling Functions of Hydrothermarchaeota in Hydrothermal Sediment.</title>
        <authorList>
            <person name="Zhou Z."/>
            <person name="Liu Y."/>
            <person name="Xu W."/>
            <person name="Pan J."/>
            <person name="Luo Z.H."/>
            <person name="Li M."/>
        </authorList>
    </citation>
    <scope>NUCLEOTIDE SEQUENCE [LARGE SCALE GENOMIC DNA]</scope>
    <source>
        <strain evidence="9">SpSt-594</strain>
        <strain evidence="8">SpSt-655</strain>
    </source>
</reference>
<evidence type="ECO:0000256" key="5">
    <source>
        <dbReference type="PIRNR" id="PIRNR017269"/>
    </source>
</evidence>
<dbReference type="PIRSF" id="PIRSF017269">
    <property type="entry name" value="GCD14"/>
    <property type="match status" value="1"/>
</dbReference>
<dbReference type="Gene3D" id="3.40.50.150">
    <property type="entry name" value="Vaccinia Virus protein VP39"/>
    <property type="match status" value="1"/>
</dbReference>
<dbReference type="InterPro" id="IPR014816">
    <property type="entry name" value="tRNA_MeTrfase_Gcd14"/>
</dbReference>
<accession>A0A7C4S1B7</accession>
<proteinExistence type="inferred from homology"/>
<dbReference type="InterPro" id="IPR029063">
    <property type="entry name" value="SAM-dependent_MTases_sf"/>
</dbReference>
<dbReference type="PROSITE" id="PS51620">
    <property type="entry name" value="SAM_TRM61"/>
    <property type="match status" value="1"/>
</dbReference>
<comment type="subunit">
    <text evidence="5">Homotetramer composed of a dimer of dimers.</text>
</comment>
<dbReference type="Gene3D" id="3.10.330.20">
    <property type="match status" value="1"/>
</dbReference>
<organism evidence="9">
    <name type="scientific">candidate division WOR-3 bacterium</name>
    <dbReference type="NCBI Taxonomy" id="2052148"/>
    <lineage>
        <taxon>Bacteria</taxon>
        <taxon>Bacteria division WOR-3</taxon>
    </lineage>
</organism>
<protein>
    <recommendedName>
        <fullName evidence="5">tRNA (adenine(58)-N(1))-methyltransferase TrmI</fullName>
        <ecNumber evidence="5">2.1.1.220</ecNumber>
    </recommendedName>
</protein>
<dbReference type="InterPro" id="IPR049470">
    <property type="entry name" value="TRM61_C"/>
</dbReference>
<comment type="caution">
    <text evidence="9">The sequence shown here is derived from an EMBL/GenBank/DDBJ whole genome shotgun (WGS) entry which is preliminary data.</text>
</comment>
<sequence length="258" mass="29635">MLKPNDLILLYHSENAKYLITLPEGGEFQTHKGVIKLDEIFQKDYGDEVFTHKGEKFYILKPTIADIEMKVKRTTTIIYPKDAGFILLKTHIFPGAKVVEVGTGSGAFTIVLANFIRPNGIVSSYEIREDFLENAKENVRRAGLENNVVFHLRDVVKEGFLEEENSVDSVYIDLPEPWEIAQEVYRILKGGHSLISLNPNVEQIQKTFRTLELVGFTRIKVYEILEREILVRYSGTRPKEFSITHTAYLLFANKINKR</sequence>
<keyword evidence="3 5" id="KW-0949">S-adenosyl-L-methionine</keyword>
<dbReference type="CDD" id="cd02440">
    <property type="entry name" value="AdoMet_MTases"/>
    <property type="match status" value="1"/>
</dbReference>
<evidence type="ECO:0000256" key="4">
    <source>
        <dbReference type="ARBA" id="ARBA00022694"/>
    </source>
</evidence>
<dbReference type="EC" id="2.1.1.220" evidence="5"/>
<evidence type="ECO:0000256" key="1">
    <source>
        <dbReference type="ARBA" id="ARBA00022603"/>
    </source>
</evidence>
<feature type="domain" description="tRNA (adenine(58)-N(1))-methyltransferase catalytic subunit TRM61 C-terminal" evidence="7">
    <location>
        <begin position="58"/>
        <end position="233"/>
    </location>
</feature>
<evidence type="ECO:0000256" key="2">
    <source>
        <dbReference type="ARBA" id="ARBA00022679"/>
    </source>
</evidence>
<evidence type="ECO:0000313" key="9">
    <source>
        <dbReference type="EMBL" id="HGU47236.1"/>
    </source>
</evidence>
<dbReference type="GO" id="GO:0160107">
    <property type="term" value="F:tRNA (adenine(58)-N1)-methyltransferase activity"/>
    <property type="evidence" value="ECO:0007669"/>
    <property type="project" value="UniProtKB-EC"/>
</dbReference>
<dbReference type="PANTHER" id="PTHR12133:SF1">
    <property type="entry name" value="TRNA (ADENINE(58)-N(1))-METHYLTRANSFERASE, MITOCHONDRIAL"/>
    <property type="match status" value="1"/>
</dbReference>
<dbReference type="Pfam" id="PF08704">
    <property type="entry name" value="GCD14"/>
    <property type="match status" value="1"/>
</dbReference>
<dbReference type="GO" id="GO:0031515">
    <property type="term" value="C:tRNA (m1A) methyltransferase complex"/>
    <property type="evidence" value="ECO:0007669"/>
    <property type="project" value="UniProtKB-UniRule"/>
</dbReference>
<evidence type="ECO:0000259" key="7">
    <source>
        <dbReference type="Pfam" id="PF08704"/>
    </source>
</evidence>
<dbReference type="FunFam" id="3.10.330.20:FF:000003">
    <property type="entry name" value="tRNA (Adenine(58)-N(1))-methyltransferase, mitochondrial isoform X1"/>
    <property type="match status" value="1"/>
</dbReference>
<dbReference type="GO" id="GO:0030488">
    <property type="term" value="P:tRNA methylation"/>
    <property type="evidence" value="ECO:0007669"/>
    <property type="project" value="InterPro"/>
</dbReference>
<keyword evidence="4 5" id="KW-0819">tRNA processing</keyword>
<dbReference type="AlphaFoldDB" id="A0A7C4S1B7"/>
<comment type="function">
    <text evidence="5">Catalyzes the S-adenosyl-L-methionine-dependent formation of N(1)-methyladenine at position 58 (m1A58) in tRNA.</text>
</comment>
<evidence type="ECO:0000256" key="6">
    <source>
        <dbReference type="PIRSR" id="PIRSR017269-1"/>
    </source>
</evidence>
<dbReference type="SUPFAM" id="SSF53335">
    <property type="entry name" value="S-adenosyl-L-methionine-dependent methyltransferases"/>
    <property type="match status" value="1"/>
</dbReference>
<name>A0A7C4S1B7_UNCW3</name>
<comment type="catalytic activity">
    <reaction evidence="5">
        <text>adenosine(58) in tRNA + S-adenosyl-L-methionine = N(1)-methyladenosine(58) in tRNA + S-adenosyl-L-homocysteine + H(+)</text>
        <dbReference type="Rhea" id="RHEA:43152"/>
        <dbReference type="Rhea" id="RHEA-COMP:10365"/>
        <dbReference type="Rhea" id="RHEA-COMP:10366"/>
        <dbReference type="ChEBI" id="CHEBI:15378"/>
        <dbReference type="ChEBI" id="CHEBI:57856"/>
        <dbReference type="ChEBI" id="CHEBI:59789"/>
        <dbReference type="ChEBI" id="CHEBI:74411"/>
        <dbReference type="ChEBI" id="CHEBI:74491"/>
        <dbReference type="EC" id="2.1.1.220"/>
    </reaction>
</comment>
<feature type="binding site" evidence="6">
    <location>
        <position position="154"/>
    </location>
    <ligand>
        <name>S-adenosyl-L-methionine</name>
        <dbReference type="ChEBI" id="CHEBI:59789"/>
    </ligand>
</feature>
<keyword evidence="1 5" id="KW-0489">Methyltransferase</keyword>
<evidence type="ECO:0000256" key="3">
    <source>
        <dbReference type="ARBA" id="ARBA00022691"/>
    </source>
</evidence>
<dbReference type="PANTHER" id="PTHR12133">
    <property type="entry name" value="TRNA (ADENINE(58)-N(1))-METHYLTRANSFERASE"/>
    <property type="match status" value="1"/>
</dbReference>
<keyword evidence="2 5" id="KW-0808">Transferase</keyword>
<comment type="similarity">
    <text evidence="5">Belongs to the class I-like SAM-binding methyltransferase superfamily. TRM61 family.</text>
</comment>